<evidence type="ECO:0000313" key="4">
    <source>
        <dbReference type="EMBL" id="BAF06303.2"/>
    </source>
</evidence>
<dbReference type="EMBL" id="AP008207">
    <property type="protein sequence ID" value="BAF06303.2"/>
    <property type="molecule type" value="Genomic_DNA"/>
</dbReference>
<accession>Q0JIX5</accession>
<evidence type="ECO:0000256" key="2">
    <source>
        <dbReference type="SAM" id="MobiDB-lite"/>
    </source>
</evidence>
<dbReference type="AlphaFoldDB" id="Q0JIX5"/>
<dbReference type="PROSITE" id="PS50891">
    <property type="entry name" value="LOB"/>
    <property type="match status" value="1"/>
</dbReference>
<dbReference type="PANTHER" id="PTHR31529">
    <property type="entry name" value="LOB DOMAIN CONTAINING PROTEIN"/>
    <property type="match status" value="1"/>
</dbReference>
<dbReference type="KEGG" id="dosa:Os01g0772100"/>
<organism evidence="4 5">
    <name type="scientific">Oryza sativa subsp. japonica</name>
    <name type="common">Rice</name>
    <dbReference type="NCBI Taxonomy" id="39947"/>
    <lineage>
        <taxon>Eukaryota</taxon>
        <taxon>Viridiplantae</taxon>
        <taxon>Streptophyta</taxon>
        <taxon>Embryophyta</taxon>
        <taxon>Tracheophyta</taxon>
        <taxon>Spermatophyta</taxon>
        <taxon>Magnoliopsida</taxon>
        <taxon>Liliopsida</taxon>
        <taxon>Poales</taxon>
        <taxon>Poaceae</taxon>
        <taxon>BOP clade</taxon>
        <taxon>Oryzoideae</taxon>
        <taxon>Oryzeae</taxon>
        <taxon>Oryzinae</taxon>
        <taxon>Oryza</taxon>
        <taxon>Oryza sativa</taxon>
    </lineage>
</organism>
<evidence type="ECO:0000256" key="1">
    <source>
        <dbReference type="ARBA" id="ARBA00005474"/>
    </source>
</evidence>
<sequence>MHAAQPPGSSKRRGAVERPASGAGLQAEEASSAGPGAPCGACKFLRRRCVPGCVFAPHFSGCGGSGVGAGVGGRGRERGAAEFAAVHRVFGASNVAKLLSRVPAALRREAARTVCYEAQARIADPVYGSVGTILALQHQVAHTICLKTGTATNTHNSQPPLPVINQEQIHVTNTN</sequence>
<evidence type="ECO:0000259" key="3">
    <source>
        <dbReference type="PROSITE" id="PS50891"/>
    </source>
</evidence>
<evidence type="ECO:0000313" key="5">
    <source>
        <dbReference type="Proteomes" id="UP000000763"/>
    </source>
</evidence>
<dbReference type="InterPro" id="IPR004883">
    <property type="entry name" value="LOB"/>
</dbReference>
<gene>
    <name evidence="4" type="ordered locus">Os01g0772100</name>
</gene>
<protein>
    <submittedName>
        <fullName evidence="4">Os01g0772100 protein</fullName>
    </submittedName>
</protein>
<dbReference type="Pfam" id="PF03195">
    <property type="entry name" value="LOB"/>
    <property type="match status" value="1"/>
</dbReference>
<dbReference type="PANTHER" id="PTHR31529:SF54">
    <property type="entry name" value="LATERAL ORGAN BOUNDARIES DOMAIN PROTEIN 18-LIKE"/>
    <property type="match status" value="1"/>
</dbReference>
<reference evidence="5" key="2">
    <citation type="journal article" date="2008" name="Nucleic Acids Res.">
        <title>The rice annotation project database (RAP-DB): 2008 update.</title>
        <authorList>
            <consortium name="The rice annotation project (RAP)"/>
        </authorList>
    </citation>
    <scope>GENOME REANNOTATION</scope>
    <source>
        <strain evidence="5">cv. Nipponbare</strain>
    </source>
</reference>
<dbReference type="Proteomes" id="UP000000763">
    <property type="component" value="Chromosome 1"/>
</dbReference>
<comment type="similarity">
    <text evidence="1">Belongs to the LOB domain-containing protein family.</text>
</comment>
<reference evidence="4 5" key="1">
    <citation type="journal article" date="2005" name="Nature">
        <title>The map-based sequence of the rice genome.</title>
        <authorList>
            <consortium name="International rice genome sequencing project (IRGSP)"/>
            <person name="Matsumoto T."/>
            <person name="Wu J."/>
            <person name="Kanamori H."/>
            <person name="Katayose Y."/>
            <person name="Fujisawa M."/>
            <person name="Namiki N."/>
            <person name="Mizuno H."/>
            <person name="Yamamoto K."/>
            <person name="Antonio B.A."/>
            <person name="Baba T."/>
            <person name="Sakata K."/>
            <person name="Nagamura Y."/>
            <person name="Aoki H."/>
            <person name="Arikawa K."/>
            <person name="Arita K."/>
            <person name="Bito T."/>
            <person name="Chiden Y."/>
            <person name="Fujitsuka N."/>
            <person name="Fukunaka R."/>
            <person name="Hamada M."/>
            <person name="Harada C."/>
            <person name="Hayashi A."/>
            <person name="Hijishita S."/>
            <person name="Honda M."/>
            <person name="Hosokawa S."/>
            <person name="Ichikawa Y."/>
            <person name="Idonuma A."/>
            <person name="Iijima M."/>
            <person name="Ikeda M."/>
            <person name="Ikeno M."/>
            <person name="Ito K."/>
            <person name="Ito S."/>
            <person name="Ito T."/>
            <person name="Ito Y."/>
            <person name="Ito Y."/>
            <person name="Iwabuchi A."/>
            <person name="Kamiya K."/>
            <person name="Karasawa W."/>
            <person name="Kurita K."/>
            <person name="Katagiri S."/>
            <person name="Kikuta A."/>
            <person name="Kobayashi H."/>
            <person name="Kobayashi N."/>
            <person name="Machita K."/>
            <person name="Maehara T."/>
            <person name="Masukawa M."/>
            <person name="Mizubayashi T."/>
            <person name="Mukai Y."/>
            <person name="Nagasaki H."/>
            <person name="Nagata Y."/>
            <person name="Naito S."/>
            <person name="Nakashima M."/>
            <person name="Nakama Y."/>
            <person name="Nakamichi Y."/>
            <person name="Nakamura M."/>
            <person name="Meguro A."/>
            <person name="Negishi M."/>
            <person name="Ohta I."/>
            <person name="Ohta T."/>
            <person name="Okamoto M."/>
            <person name="Ono N."/>
            <person name="Saji S."/>
            <person name="Sakaguchi M."/>
            <person name="Sakai K."/>
            <person name="Shibata M."/>
            <person name="Shimokawa T."/>
            <person name="Song J."/>
            <person name="Takazaki Y."/>
            <person name="Terasawa K."/>
            <person name="Tsugane M."/>
            <person name="Tsuji K."/>
            <person name="Ueda S."/>
            <person name="Waki K."/>
            <person name="Yamagata H."/>
            <person name="Yamamoto M."/>
            <person name="Yamamoto S."/>
            <person name="Yamane H."/>
            <person name="Yoshiki S."/>
            <person name="Yoshihara R."/>
            <person name="Yukawa K."/>
            <person name="Zhong H."/>
            <person name="Yano M."/>
            <person name="Yuan Q."/>
            <person name="Ouyang S."/>
            <person name="Liu J."/>
            <person name="Jones K.M."/>
            <person name="Gansberger K."/>
            <person name="Moffat K."/>
            <person name="Hill J."/>
            <person name="Bera J."/>
            <person name="Fadrosh D."/>
            <person name="Jin S."/>
            <person name="Johri S."/>
            <person name="Kim M."/>
            <person name="Overton L."/>
            <person name="Reardon M."/>
            <person name="Tsitrin T."/>
            <person name="Vuong H."/>
            <person name="Weaver B."/>
            <person name="Ciecko A."/>
            <person name="Tallon L."/>
            <person name="Jackson J."/>
            <person name="Pai G."/>
            <person name="Aken S.V."/>
            <person name="Utterback T."/>
            <person name="Reidmuller S."/>
            <person name="Feldblyum T."/>
            <person name="Hsiao J."/>
            <person name="Zismann V."/>
            <person name="Iobst S."/>
            <person name="de Vazeille A.R."/>
            <person name="Buell C.R."/>
            <person name="Ying K."/>
            <person name="Li Y."/>
            <person name="Lu T."/>
            <person name="Huang Y."/>
            <person name="Zhao Q."/>
            <person name="Feng Q."/>
            <person name="Zhang L."/>
            <person name="Zhu J."/>
            <person name="Weng Q."/>
            <person name="Mu J."/>
            <person name="Lu Y."/>
            <person name="Fan D."/>
            <person name="Liu Y."/>
            <person name="Guan J."/>
            <person name="Zhang Y."/>
            <person name="Yu S."/>
            <person name="Liu X."/>
            <person name="Zhang Y."/>
            <person name="Hong G."/>
            <person name="Han B."/>
            <person name="Choisne N."/>
            <person name="Demange N."/>
            <person name="Orjeda G."/>
            <person name="Samain S."/>
            <person name="Cattolico L."/>
            <person name="Pelletier E."/>
            <person name="Couloux A."/>
            <person name="Segurens B."/>
            <person name="Wincker P."/>
            <person name="D'Hont A."/>
            <person name="Scarpelli C."/>
            <person name="Weissenbach J."/>
            <person name="Salanoubat M."/>
            <person name="Quetier F."/>
            <person name="Yu Y."/>
            <person name="Kim H.R."/>
            <person name="Rambo T."/>
            <person name="Currie J."/>
            <person name="Collura K."/>
            <person name="Luo M."/>
            <person name="Yang T."/>
            <person name="Ammiraju J.S.S."/>
            <person name="Engler F."/>
            <person name="Soderlund C."/>
            <person name="Wing R.A."/>
            <person name="Palmer L.E."/>
            <person name="de la Bastide M."/>
            <person name="Spiegel L."/>
            <person name="Nascimento L."/>
            <person name="Zutavern T."/>
            <person name="O'Shaughnessy A."/>
            <person name="Dike S."/>
            <person name="Dedhia N."/>
            <person name="Preston R."/>
            <person name="Balija V."/>
            <person name="McCombie W.R."/>
            <person name="Chow T."/>
            <person name="Chen H."/>
            <person name="Chung M."/>
            <person name="Chen C."/>
            <person name="Shaw J."/>
            <person name="Wu H."/>
            <person name="Hsiao K."/>
            <person name="Chao Y."/>
            <person name="Chu M."/>
            <person name="Cheng C."/>
            <person name="Hour A."/>
            <person name="Lee P."/>
            <person name="Lin S."/>
            <person name="Lin Y."/>
            <person name="Liou J."/>
            <person name="Liu S."/>
            <person name="Hsing Y."/>
            <person name="Raghuvanshi S."/>
            <person name="Mohanty A."/>
            <person name="Bharti A.K."/>
            <person name="Gaur A."/>
            <person name="Gupta V."/>
            <person name="Kumar D."/>
            <person name="Ravi V."/>
            <person name="Vij S."/>
            <person name="Kapur A."/>
            <person name="Khurana P."/>
            <person name="Khurana P."/>
            <person name="Khurana J.P."/>
            <person name="Tyagi A.K."/>
            <person name="Gaikwad K."/>
            <person name="Singh A."/>
            <person name="Dalal V."/>
            <person name="Srivastava S."/>
            <person name="Dixit A."/>
            <person name="Pal A.K."/>
            <person name="Ghazi I.A."/>
            <person name="Yadav M."/>
            <person name="Pandit A."/>
            <person name="Bhargava A."/>
            <person name="Sureshbabu K."/>
            <person name="Batra K."/>
            <person name="Sharma T.R."/>
            <person name="Mohapatra T."/>
            <person name="Singh N.K."/>
            <person name="Messing J."/>
            <person name="Nelson A.B."/>
            <person name="Fuks G."/>
            <person name="Kavchok S."/>
            <person name="Keizer G."/>
            <person name="Linton E."/>
            <person name="Llaca V."/>
            <person name="Song R."/>
            <person name="Tanyolac B."/>
            <person name="Young S."/>
            <person name="Ho-Il K."/>
            <person name="Hahn J.H."/>
            <person name="Sangsakoo G."/>
            <person name="Vanavichit A."/>
            <person name="de Mattos Luiz.A.T."/>
            <person name="Zimmer P.D."/>
            <person name="Malone G."/>
            <person name="Dellagostin O."/>
            <person name="de Oliveira A.C."/>
            <person name="Bevan M."/>
            <person name="Bancroft I."/>
            <person name="Minx P."/>
            <person name="Cordum H."/>
            <person name="Wilson R."/>
            <person name="Cheng Z."/>
            <person name="Jin W."/>
            <person name="Jiang J."/>
            <person name="Leong S.A."/>
            <person name="Iwama H."/>
            <person name="Gojobori T."/>
            <person name="Itoh T."/>
            <person name="Niimura Y."/>
            <person name="Fujii Y."/>
            <person name="Habara T."/>
            <person name="Sakai H."/>
            <person name="Sato Y."/>
            <person name="Wilson G."/>
            <person name="Kumar K."/>
            <person name="McCouch S."/>
            <person name="Juretic N."/>
            <person name="Hoen D."/>
            <person name="Wright S."/>
            <person name="Bruskiewich R."/>
            <person name="Bureau T."/>
            <person name="Miyao A."/>
            <person name="Hirochika H."/>
            <person name="Nishikawa T."/>
            <person name="Kadowaki K."/>
            <person name="Sugiura M."/>
            <person name="Burr B."/>
            <person name="Sasaki T."/>
        </authorList>
    </citation>
    <scope>NUCLEOTIDE SEQUENCE [LARGE SCALE GENOMIC DNA]</scope>
    <source>
        <strain evidence="5">cv. Nipponbare</strain>
    </source>
</reference>
<feature type="region of interest" description="Disordered" evidence="2">
    <location>
        <begin position="1"/>
        <end position="36"/>
    </location>
</feature>
<proteinExistence type="inferred from homology"/>
<feature type="domain" description="LOB" evidence="3">
    <location>
        <begin position="37"/>
        <end position="154"/>
    </location>
</feature>
<name>Q0JIX5_ORYSJ</name>